<evidence type="ECO:0000256" key="3">
    <source>
        <dbReference type="ARBA" id="ARBA00018797"/>
    </source>
</evidence>
<keyword evidence="10 13" id="KW-0009">Actin-binding</keyword>
<evidence type="ECO:0000256" key="5">
    <source>
        <dbReference type="ARBA" id="ARBA00022490"/>
    </source>
</evidence>
<reference evidence="17" key="2">
    <citation type="journal article" date="2013" name="Nat. Genet.">
        <title>The genome of the platyfish, Xiphophorus maculatus, provides insights into evolutionary adaptation and several complex traits.</title>
        <authorList>
            <person name="Schartl M."/>
            <person name="Walter R.B."/>
            <person name="Shen Y."/>
            <person name="Garcia T."/>
            <person name="Catchen J."/>
            <person name="Amores A."/>
            <person name="Braasch I."/>
            <person name="Chalopin D."/>
            <person name="Volff J.N."/>
            <person name="Lesch K.P."/>
            <person name="Bisazza A."/>
            <person name="Minx P."/>
            <person name="Hillier L."/>
            <person name="Wilson R.K."/>
            <person name="Fuerstenberg S."/>
            <person name="Boore J."/>
            <person name="Searle S."/>
            <person name="Postlethwait J.H."/>
            <person name="Warren W.C."/>
        </authorList>
    </citation>
    <scope>NUCLEOTIDE SEQUENCE [LARGE SCALE GENOMIC DNA]</scope>
    <source>
        <strain evidence="17">JP 163 A</strain>
    </source>
</reference>
<dbReference type="GO" id="GO:0015629">
    <property type="term" value="C:actin cytoskeleton"/>
    <property type="evidence" value="ECO:0007669"/>
    <property type="project" value="TreeGrafter"/>
</dbReference>
<dbReference type="InParanoid" id="M4A121"/>
<evidence type="ECO:0000256" key="4">
    <source>
        <dbReference type="ARBA" id="ARBA00022467"/>
    </source>
</evidence>
<feature type="domain" description="Gelsolin-like" evidence="15">
    <location>
        <begin position="36"/>
        <end position="116"/>
    </location>
</feature>
<protein>
    <recommendedName>
        <fullName evidence="3 13">Gelsolin</fullName>
        <shortName evidence="13">ADF</shortName>
    </recommendedName>
    <alternativeName>
        <fullName evidence="13">Actin-depolymerizing factor</fullName>
    </alternativeName>
</protein>
<reference evidence="16" key="3">
    <citation type="submission" date="2025-08" db="UniProtKB">
        <authorList>
            <consortium name="Ensembl"/>
        </authorList>
    </citation>
    <scope>IDENTIFICATION</scope>
    <source>
        <strain evidence="16">JP 163 A</strain>
    </source>
</reference>
<evidence type="ECO:0000256" key="13">
    <source>
        <dbReference type="RuleBase" id="RU367130"/>
    </source>
</evidence>
<feature type="domain" description="Gelsolin-like" evidence="15">
    <location>
        <begin position="271"/>
        <end position="341"/>
    </location>
</feature>
<dbReference type="InterPro" id="IPR007123">
    <property type="entry name" value="Gelsolin-like_dom"/>
</dbReference>
<keyword evidence="7" id="KW-0677">Repeat</keyword>
<dbReference type="PANTHER" id="PTHR11977">
    <property type="entry name" value="VILLIN"/>
    <property type="match status" value="1"/>
</dbReference>
<dbReference type="eggNOG" id="KOG0443">
    <property type="taxonomic scope" value="Eukaryota"/>
</dbReference>
<dbReference type="SUPFAM" id="SSF55753">
    <property type="entry name" value="Actin depolymerizing proteins"/>
    <property type="match status" value="3"/>
</dbReference>
<accession>M4A121</accession>
<dbReference type="GO" id="GO:0046872">
    <property type="term" value="F:metal ion binding"/>
    <property type="evidence" value="ECO:0007669"/>
    <property type="project" value="UniProtKB-KW"/>
</dbReference>
<reference evidence="16" key="4">
    <citation type="submission" date="2025-09" db="UniProtKB">
        <authorList>
            <consortium name="Ensembl"/>
        </authorList>
    </citation>
    <scope>IDENTIFICATION</scope>
    <source>
        <strain evidence="16">JP 163 A</strain>
    </source>
</reference>
<dbReference type="CDD" id="cd11290">
    <property type="entry name" value="gelsolin_S1_like"/>
    <property type="match status" value="1"/>
</dbReference>
<keyword evidence="5 13" id="KW-0963">Cytoplasm</keyword>
<dbReference type="STRING" id="8083.ENSXMAP00000008165"/>
<dbReference type="HOGENOM" id="CLU_002568_3_2_1"/>
<dbReference type="SMART" id="SM00262">
    <property type="entry name" value="GEL"/>
    <property type="match status" value="3"/>
</dbReference>
<evidence type="ECO:0000256" key="14">
    <source>
        <dbReference type="SAM" id="MobiDB-lite"/>
    </source>
</evidence>
<evidence type="ECO:0000256" key="1">
    <source>
        <dbReference type="ARBA" id="ARBA00004245"/>
    </source>
</evidence>
<dbReference type="PRINTS" id="PR00597">
    <property type="entry name" value="GELSOLIN"/>
</dbReference>
<organism evidence="16 17">
    <name type="scientific">Xiphophorus maculatus</name>
    <name type="common">Southern platyfish</name>
    <name type="synonym">Platypoecilus maculatus</name>
    <dbReference type="NCBI Taxonomy" id="8083"/>
    <lineage>
        <taxon>Eukaryota</taxon>
        <taxon>Metazoa</taxon>
        <taxon>Chordata</taxon>
        <taxon>Craniata</taxon>
        <taxon>Vertebrata</taxon>
        <taxon>Euteleostomi</taxon>
        <taxon>Actinopterygii</taxon>
        <taxon>Neopterygii</taxon>
        <taxon>Teleostei</taxon>
        <taxon>Neoteleostei</taxon>
        <taxon>Acanthomorphata</taxon>
        <taxon>Ovalentaria</taxon>
        <taxon>Atherinomorphae</taxon>
        <taxon>Cyprinodontiformes</taxon>
        <taxon>Poeciliidae</taxon>
        <taxon>Poeciliinae</taxon>
        <taxon>Xiphophorus</taxon>
    </lineage>
</organism>
<dbReference type="Proteomes" id="UP000002852">
    <property type="component" value="Unassembled WGS sequence"/>
</dbReference>
<dbReference type="GO" id="GO:0008154">
    <property type="term" value="P:actin polymerization or depolymerization"/>
    <property type="evidence" value="ECO:0007669"/>
    <property type="project" value="TreeGrafter"/>
</dbReference>
<keyword evidence="6" id="KW-0479">Metal-binding</keyword>
<keyword evidence="17" id="KW-1185">Reference proteome</keyword>
<dbReference type="GO" id="GO:0005615">
    <property type="term" value="C:extracellular space"/>
    <property type="evidence" value="ECO:0007669"/>
    <property type="project" value="TreeGrafter"/>
</dbReference>
<evidence type="ECO:0000256" key="8">
    <source>
        <dbReference type="ARBA" id="ARBA00022794"/>
    </source>
</evidence>
<dbReference type="GO" id="GO:0051015">
    <property type="term" value="F:actin filament binding"/>
    <property type="evidence" value="ECO:0007669"/>
    <property type="project" value="UniProtKB-UniRule"/>
</dbReference>
<dbReference type="GO" id="GO:0007417">
    <property type="term" value="P:central nervous system development"/>
    <property type="evidence" value="ECO:0007669"/>
    <property type="project" value="TreeGrafter"/>
</dbReference>
<dbReference type="Gene3D" id="3.40.20.10">
    <property type="entry name" value="Severin"/>
    <property type="match status" value="4"/>
</dbReference>
<keyword evidence="4 13" id="KW-0117">Actin capping</keyword>
<dbReference type="GO" id="GO:0005737">
    <property type="term" value="C:cytoplasm"/>
    <property type="evidence" value="ECO:0007669"/>
    <property type="project" value="UniProtKB-UniRule"/>
</dbReference>
<dbReference type="GO" id="GO:0005546">
    <property type="term" value="F:phosphatidylinositol-4,5-bisphosphate binding"/>
    <property type="evidence" value="ECO:0007669"/>
    <property type="project" value="TreeGrafter"/>
</dbReference>
<proteinExistence type="inferred from homology"/>
<dbReference type="InterPro" id="IPR007122">
    <property type="entry name" value="Villin/Gelsolin"/>
</dbReference>
<evidence type="ECO:0000313" key="17">
    <source>
        <dbReference type="Proteomes" id="UP000002852"/>
    </source>
</evidence>
<evidence type="ECO:0000256" key="11">
    <source>
        <dbReference type="ARBA" id="ARBA00023212"/>
    </source>
</evidence>
<feature type="compositionally biased region" description="Basic and acidic residues" evidence="14">
    <location>
        <begin position="227"/>
        <end position="239"/>
    </location>
</feature>
<evidence type="ECO:0000259" key="15">
    <source>
        <dbReference type="Pfam" id="PF00626"/>
    </source>
</evidence>
<dbReference type="CDD" id="cd11292">
    <property type="entry name" value="gelsolin_S3_like"/>
    <property type="match status" value="1"/>
</dbReference>
<evidence type="ECO:0000256" key="10">
    <source>
        <dbReference type="ARBA" id="ARBA00023203"/>
    </source>
</evidence>
<comment type="subcellular location">
    <subcellularLocation>
        <location evidence="1 13">Cytoplasm</location>
        <location evidence="1 13">Cytoskeleton</location>
    </subcellularLocation>
</comment>
<evidence type="ECO:0000256" key="12">
    <source>
        <dbReference type="ARBA" id="ARBA00025132"/>
    </source>
</evidence>
<comment type="similarity">
    <text evidence="2 13">Belongs to the villin/gelsolin family.</text>
</comment>
<keyword evidence="8" id="KW-0970">Cilium biogenesis/degradation</keyword>
<dbReference type="FunFam" id="3.40.20.10:FF:000002">
    <property type="entry name" value="Gelsolin"/>
    <property type="match status" value="1"/>
</dbReference>
<dbReference type="Pfam" id="PF00626">
    <property type="entry name" value="Gelsolin"/>
    <property type="match status" value="2"/>
</dbReference>
<evidence type="ECO:0000313" key="16">
    <source>
        <dbReference type="Ensembl" id="ENSXMAP00000008165.2"/>
    </source>
</evidence>
<dbReference type="GeneTree" id="ENSGT00940000155591"/>
<dbReference type="AlphaFoldDB" id="M4A121"/>
<dbReference type="InterPro" id="IPR029006">
    <property type="entry name" value="ADF-H/Gelsolin-like_dom_sf"/>
</dbReference>
<evidence type="ECO:0000256" key="2">
    <source>
        <dbReference type="ARBA" id="ARBA00008418"/>
    </source>
</evidence>
<evidence type="ECO:0000256" key="9">
    <source>
        <dbReference type="ARBA" id="ARBA00022837"/>
    </source>
</evidence>
<dbReference type="GO" id="GO:0060271">
    <property type="term" value="P:cilium assembly"/>
    <property type="evidence" value="ECO:0007669"/>
    <property type="project" value="UniProtKB-UniRule"/>
</dbReference>
<dbReference type="OMA" id="YKKPDSK"/>
<evidence type="ECO:0000256" key="7">
    <source>
        <dbReference type="ARBA" id="ARBA00022737"/>
    </source>
</evidence>
<keyword evidence="11" id="KW-0206">Cytoskeleton</keyword>
<comment type="function">
    <text evidence="12 13">Calcium-regulated, actin-modulating protein that binds to the plus (or barbed) ends of actin monomers or filaments, preventing monomer exchange (end-blocking or capping). It can promote the assembly of monomers into filaments (nucleation) as well as sever filaments already formed. Plays a role in ciliogenesis.</text>
</comment>
<dbReference type="GO" id="GO:0051014">
    <property type="term" value="P:actin filament severing"/>
    <property type="evidence" value="ECO:0007669"/>
    <property type="project" value="UniProtKB-UniRule"/>
</dbReference>
<keyword evidence="9" id="KW-0106">Calcium</keyword>
<dbReference type="Ensembl" id="ENSXMAT00000008175.2">
    <property type="protein sequence ID" value="ENSXMAP00000008165.2"/>
    <property type="gene ID" value="ENSXMAG00000008119.2"/>
</dbReference>
<evidence type="ECO:0000256" key="6">
    <source>
        <dbReference type="ARBA" id="ARBA00022723"/>
    </source>
</evidence>
<dbReference type="GO" id="GO:0051016">
    <property type="term" value="P:barbed-end actin filament capping"/>
    <property type="evidence" value="ECO:0007669"/>
    <property type="project" value="UniProtKB-UniRule"/>
</dbReference>
<dbReference type="PANTHER" id="PTHR11977:SF29">
    <property type="entry name" value="GELSOLIN"/>
    <property type="match status" value="1"/>
</dbReference>
<feature type="region of interest" description="Disordered" evidence="14">
    <location>
        <begin position="227"/>
        <end position="246"/>
    </location>
</feature>
<name>M4A121_XIPMA</name>
<sequence length="373" mass="41210">MFSASPTAGDIMVFHPEFERAGKEAGLQVWRVENLDLAPVPESLYGRFYTGDAYLVLSSTSNRRGDLQYDLHYWQGSECSQDESSAAAILAVQMDDFLQGAPVQYREVQGHESGTFSGYFKTGLTYMKGGVASGFNHVTNEVEVQRLLQVKGRRVVRATEVPVSWGSFNQGDSFILDLGQVRTPGGQVRTPGGRVSKSIRDNERCGRANLQVVDEGAEPDGMIEVLGDKPDLPESHSEDTQTDASNRKVAKLYKVSNAGGDMEVTLVSEQNPFPQHALESSECFILDNGTNGRIFVWKGKDANGAERQAVLQNSEKFIQQMEYPPYTQVQVLPQSGETPLFKQFFRNWRDAEDTVGMGTAYIANKVAKIEKVG</sequence>
<reference evidence="17" key="1">
    <citation type="submission" date="2012-01" db="EMBL/GenBank/DDBJ databases">
        <authorList>
            <person name="Walter R."/>
            <person name="Schartl M."/>
            <person name="Warren W."/>
        </authorList>
    </citation>
    <scope>NUCLEOTIDE SEQUENCE [LARGE SCALE GENOMIC DNA]</scope>
    <source>
        <strain evidence="17">JP 163 A</strain>
    </source>
</reference>